<name>A0A420V1C5_9ACTN</name>
<dbReference type="NCBIfam" id="NF041528">
    <property type="entry name" value="strep_LAETG"/>
    <property type="match status" value="1"/>
</dbReference>
<dbReference type="RefSeq" id="WP_105165575.1">
    <property type="nucleotide sequence ID" value="NZ_JBFACB010000008.1"/>
</dbReference>
<evidence type="ECO:0000259" key="3">
    <source>
        <dbReference type="Pfam" id="PF13472"/>
    </source>
</evidence>
<feature type="compositionally biased region" description="Basic and acidic residues" evidence="1">
    <location>
        <begin position="363"/>
        <end position="386"/>
    </location>
</feature>
<keyword evidence="2" id="KW-0812">Transmembrane</keyword>
<gene>
    <name evidence="4" type="ORF">SFRA_018360</name>
</gene>
<dbReference type="Pfam" id="PF13472">
    <property type="entry name" value="Lipase_GDSL_2"/>
    <property type="match status" value="1"/>
</dbReference>
<comment type="caution">
    <text evidence="4">The sequence shown here is derived from an EMBL/GenBank/DDBJ whole genome shotgun (WGS) entry which is preliminary data.</text>
</comment>
<feature type="region of interest" description="Disordered" evidence="1">
    <location>
        <begin position="13"/>
        <end position="45"/>
    </location>
</feature>
<dbReference type="Proteomes" id="UP000028058">
    <property type="component" value="Unassembled WGS sequence"/>
</dbReference>
<keyword evidence="5" id="KW-1185">Reference proteome</keyword>
<reference evidence="4 5" key="1">
    <citation type="journal article" date="2014" name="Genome Announc.">
        <title>Draft Genome Sequence of Streptomyces fradiae ATCC 19609, a Strain Highly Sensitive to Antibiotics.</title>
        <authorList>
            <person name="Bekker O.B."/>
            <person name="Klimina K.M."/>
            <person name="Vatlin A.A."/>
            <person name="Zakharevich N.V."/>
            <person name="Kasianov A.S."/>
            <person name="Danilenko V.N."/>
        </authorList>
    </citation>
    <scope>NUCLEOTIDE SEQUENCE [LARGE SCALE GENOMIC DNA]</scope>
    <source>
        <strain evidence="4 5">ATCC 19609</strain>
    </source>
</reference>
<sequence>MTLIRRLTRLSRTARPVASEAPPAPVSAAGRREPGRRRTSSVPGLRGGGLLAAATAAVLFGASGAAAADCADGSGGGKSGGDTPYYVSLGDSLASGYQPDAGKDTDVAYTDKLFETLKKSNPGLEHIRLGCSGETTETFISGGKCDYPDATSQLDAALQALYEHKGSVAYVTIDIGANDIRACSGATGAIDPACMAEASRTIGTNLTEITGKLRKAGSASTQYAGMTYYNPFLAAWLLGESGQQTAKSSAAVVRAGNEAIAGVYRTADYKVADVAAAFGSDDFDTRVELPGMGSVPANVAKICELTWQCTHQDIHANAAGHELIAATFAEVLPRTAPGDDCTAPGGTPSAEPSGDGNAPGTETDGKKPAPDGTDDGKGDDGGDGDKAGTAGSGEDSGPAPKGGLATTGSSSTIPIVAGAAALVLAAGAGTVLAVRRRGGRTADSGATESQAG</sequence>
<dbReference type="InterPro" id="IPR013830">
    <property type="entry name" value="SGNH_hydro"/>
</dbReference>
<dbReference type="CDD" id="cd00229">
    <property type="entry name" value="SGNH_hydrolase"/>
    <property type="match status" value="1"/>
</dbReference>
<evidence type="ECO:0000313" key="5">
    <source>
        <dbReference type="Proteomes" id="UP000028058"/>
    </source>
</evidence>
<feature type="transmembrane region" description="Helical" evidence="2">
    <location>
        <begin position="413"/>
        <end position="434"/>
    </location>
</feature>
<keyword evidence="2" id="KW-1133">Transmembrane helix</keyword>
<dbReference type="Gene3D" id="3.40.50.1110">
    <property type="entry name" value="SGNH hydrolase"/>
    <property type="match status" value="1"/>
</dbReference>
<accession>A0A420V1C5</accession>
<keyword evidence="4" id="KW-0378">Hydrolase</keyword>
<feature type="compositionally biased region" description="Low complexity" evidence="1">
    <location>
        <begin position="13"/>
        <end position="29"/>
    </location>
</feature>
<dbReference type="OrthoDB" id="154486at2"/>
<evidence type="ECO:0000256" key="2">
    <source>
        <dbReference type="SAM" id="Phobius"/>
    </source>
</evidence>
<dbReference type="EMBL" id="JNAD02000008">
    <property type="protein sequence ID" value="RKM94447.1"/>
    <property type="molecule type" value="Genomic_DNA"/>
</dbReference>
<dbReference type="SUPFAM" id="SSF52266">
    <property type="entry name" value="SGNH hydrolase"/>
    <property type="match status" value="1"/>
</dbReference>
<evidence type="ECO:0000256" key="1">
    <source>
        <dbReference type="SAM" id="MobiDB-lite"/>
    </source>
</evidence>
<feature type="region of interest" description="Disordered" evidence="1">
    <location>
        <begin position="335"/>
        <end position="410"/>
    </location>
</feature>
<feature type="domain" description="SGNH hydrolase-type esterase" evidence="3">
    <location>
        <begin position="89"/>
        <end position="323"/>
    </location>
</feature>
<keyword evidence="2" id="KW-0472">Membrane</keyword>
<dbReference type="AlphaFoldDB" id="A0A420V1C5"/>
<protein>
    <submittedName>
        <fullName evidence="4">SGNH/GDSL hydrolase family protein</fullName>
    </submittedName>
</protein>
<dbReference type="GO" id="GO:0016787">
    <property type="term" value="F:hydrolase activity"/>
    <property type="evidence" value="ECO:0007669"/>
    <property type="project" value="UniProtKB-KW"/>
</dbReference>
<proteinExistence type="predicted"/>
<organism evidence="4 5">
    <name type="scientific">Streptomyces xinghaiensis</name>
    <dbReference type="NCBI Taxonomy" id="1038928"/>
    <lineage>
        <taxon>Bacteria</taxon>
        <taxon>Bacillati</taxon>
        <taxon>Actinomycetota</taxon>
        <taxon>Actinomycetes</taxon>
        <taxon>Kitasatosporales</taxon>
        <taxon>Streptomycetaceae</taxon>
        <taxon>Streptomyces</taxon>
    </lineage>
</organism>
<dbReference type="InterPro" id="IPR036514">
    <property type="entry name" value="SGNH_hydro_sf"/>
</dbReference>
<evidence type="ECO:0000313" key="4">
    <source>
        <dbReference type="EMBL" id="RKM94447.1"/>
    </source>
</evidence>